<dbReference type="PANTHER" id="PTHR43806">
    <property type="entry name" value="PEPTIDASE S8"/>
    <property type="match status" value="1"/>
</dbReference>
<dbReference type="SUPFAM" id="SSF52743">
    <property type="entry name" value="Subtilisin-like"/>
    <property type="match status" value="1"/>
</dbReference>
<dbReference type="GO" id="GO:0004252">
    <property type="term" value="F:serine-type endopeptidase activity"/>
    <property type="evidence" value="ECO:0007669"/>
    <property type="project" value="UniProtKB-UniRule"/>
</dbReference>
<dbReference type="InterPro" id="IPR000209">
    <property type="entry name" value="Peptidase_S8/S53_dom"/>
</dbReference>
<evidence type="ECO:0000256" key="2">
    <source>
        <dbReference type="ARBA" id="ARBA00022670"/>
    </source>
</evidence>
<dbReference type="OrthoDB" id="5405281at2"/>
<evidence type="ECO:0000256" key="7">
    <source>
        <dbReference type="SAM" id="SignalP"/>
    </source>
</evidence>
<dbReference type="PROSITE" id="PS00138">
    <property type="entry name" value="SUBTILASE_SER"/>
    <property type="match status" value="1"/>
</dbReference>
<feature type="active site" description="Charge relay system" evidence="5">
    <location>
        <position position="268"/>
    </location>
</feature>
<dbReference type="PROSITE" id="PS51892">
    <property type="entry name" value="SUBTILASE"/>
    <property type="match status" value="1"/>
</dbReference>
<keyword evidence="3 5" id="KW-0378">Hydrolase</keyword>
<reference evidence="10" key="1">
    <citation type="submission" date="2018-05" db="EMBL/GenBank/DDBJ databases">
        <authorList>
            <person name="Li X."/>
        </authorList>
    </citation>
    <scope>NUCLEOTIDE SEQUENCE [LARGE SCALE GENOMIC DNA]</scope>
    <source>
        <strain evidence="10">HKS-05</strain>
    </source>
</reference>
<proteinExistence type="inferred from homology"/>
<keyword evidence="7" id="KW-0732">Signal</keyword>
<feature type="region of interest" description="Disordered" evidence="6">
    <location>
        <begin position="41"/>
        <end position="84"/>
    </location>
</feature>
<dbReference type="Proteomes" id="UP000249842">
    <property type="component" value="Unassembled WGS sequence"/>
</dbReference>
<dbReference type="Pfam" id="PF00082">
    <property type="entry name" value="Peptidase_S8"/>
    <property type="match status" value="1"/>
</dbReference>
<accession>A0A328B594</accession>
<feature type="active site" description="Charge relay system" evidence="5">
    <location>
        <position position="298"/>
    </location>
</feature>
<evidence type="ECO:0000256" key="1">
    <source>
        <dbReference type="ARBA" id="ARBA00011073"/>
    </source>
</evidence>
<dbReference type="InterPro" id="IPR023828">
    <property type="entry name" value="Peptidase_S8_Ser-AS"/>
</dbReference>
<evidence type="ECO:0000256" key="3">
    <source>
        <dbReference type="ARBA" id="ARBA00022801"/>
    </source>
</evidence>
<protein>
    <submittedName>
        <fullName evidence="9">Peptidase S8</fullName>
    </submittedName>
</protein>
<dbReference type="PANTHER" id="PTHR43806:SF11">
    <property type="entry name" value="CEREVISIN-RELATED"/>
    <property type="match status" value="1"/>
</dbReference>
<comment type="caution">
    <text evidence="9">The sequence shown here is derived from an EMBL/GenBank/DDBJ whole genome shotgun (WGS) entry which is preliminary data.</text>
</comment>
<sequence>MPPPKPIRTALAAGLALALGCSAPAPAQILGGGGGLGGGGLPSLPSSGLPSVGSPFPDTRAPASRIPDAPRPGRSTLPTPSSLPQVVAAPPAPALPQVGPQVGGVLSSALPAQGAPQVVTDALGAAAGVAGAALTEARRVQAQQLIRDHPDVVEADDHGAPVVRGEILALSPSPAALARARQAGFGVRASGALSALGLQSVTLTAPRGLSAPEAVQRLRALDPQGQYDFDHIYQESGAVGRGGETGGPAGGSIAVTGGGGAMRLGLVDGSVAAGQPALSGARLVQRAFAPGGARVTAHATAVASLMAGARGAFRGAAPGATLMVADVYGPTPTGGSANAIAQALAWLAQTRTPVVNISLVGPPNLLLGAAVKAMIDRGHIVVAAVGNDGPAAAPLYPAAYPGVVAVTAVDGRRRVLPEAGRGTHVDFAAPGAQMAAAGLDGGFVAVRGTSFAAPIVAGELARSLPQPDRAGAARAMQRLAHDADDLGARGADPVYGRGLVGFELRTDPAAVGARTLALRGP</sequence>
<dbReference type="GO" id="GO:0006508">
    <property type="term" value="P:proteolysis"/>
    <property type="evidence" value="ECO:0007669"/>
    <property type="project" value="UniProtKB-KW"/>
</dbReference>
<feature type="domain" description="Peptidase S8/S53" evidence="8">
    <location>
        <begin position="295"/>
        <end position="498"/>
    </location>
</feature>
<comment type="similarity">
    <text evidence="1 5">Belongs to the peptidase S8 family.</text>
</comment>
<dbReference type="PROSITE" id="PS51257">
    <property type="entry name" value="PROKAR_LIPOPROTEIN"/>
    <property type="match status" value="1"/>
</dbReference>
<dbReference type="InterPro" id="IPR036852">
    <property type="entry name" value="Peptidase_S8/S53_dom_sf"/>
</dbReference>
<keyword evidence="4 5" id="KW-0720">Serine protease</keyword>
<feature type="compositionally biased region" description="Low complexity" evidence="6">
    <location>
        <begin position="42"/>
        <end position="57"/>
    </location>
</feature>
<dbReference type="EMBL" id="QFYP01000001">
    <property type="protein sequence ID" value="RAK61561.1"/>
    <property type="molecule type" value="Genomic_DNA"/>
</dbReference>
<feature type="active site" description="Charge relay system" evidence="5">
    <location>
        <position position="450"/>
    </location>
</feature>
<evidence type="ECO:0000256" key="4">
    <source>
        <dbReference type="ARBA" id="ARBA00022825"/>
    </source>
</evidence>
<keyword evidence="10" id="KW-1185">Reference proteome</keyword>
<evidence type="ECO:0000259" key="8">
    <source>
        <dbReference type="Pfam" id="PF00082"/>
    </source>
</evidence>
<feature type="signal peptide" evidence="7">
    <location>
        <begin position="1"/>
        <end position="27"/>
    </location>
</feature>
<dbReference type="AlphaFoldDB" id="A0A328B594"/>
<dbReference type="CDD" id="cd05561">
    <property type="entry name" value="Peptidases_S8_4"/>
    <property type="match status" value="1"/>
</dbReference>
<feature type="chain" id="PRO_5016256196" evidence="7">
    <location>
        <begin position="28"/>
        <end position="521"/>
    </location>
</feature>
<name>A0A328B594_9CAUL</name>
<evidence type="ECO:0000313" key="9">
    <source>
        <dbReference type="EMBL" id="RAK61561.1"/>
    </source>
</evidence>
<gene>
    <name evidence="9" type="ORF">DJ021_18015</name>
</gene>
<keyword evidence="2 5" id="KW-0645">Protease</keyword>
<dbReference type="RefSeq" id="WP_111458851.1">
    <property type="nucleotide sequence ID" value="NZ_QFYP01000001.1"/>
</dbReference>
<evidence type="ECO:0000313" key="10">
    <source>
        <dbReference type="Proteomes" id="UP000249842"/>
    </source>
</evidence>
<organism evidence="9 10">
    <name type="scientific">Phenylobacterium hankyongense</name>
    <dbReference type="NCBI Taxonomy" id="1813876"/>
    <lineage>
        <taxon>Bacteria</taxon>
        <taxon>Pseudomonadati</taxon>
        <taxon>Pseudomonadota</taxon>
        <taxon>Alphaproteobacteria</taxon>
        <taxon>Caulobacterales</taxon>
        <taxon>Caulobacteraceae</taxon>
        <taxon>Phenylobacterium</taxon>
    </lineage>
</organism>
<dbReference type="Gene3D" id="3.40.50.200">
    <property type="entry name" value="Peptidase S8/S53 domain"/>
    <property type="match status" value="1"/>
</dbReference>
<evidence type="ECO:0000256" key="5">
    <source>
        <dbReference type="PROSITE-ProRule" id="PRU01240"/>
    </source>
</evidence>
<evidence type="ECO:0000256" key="6">
    <source>
        <dbReference type="SAM" id="MobiDB-lite"/>
    </source>
</evidence>
<dbReference type="InterPro" id="IPR050131">
    <property type="entry name" value="Peptidase_S8_subtilisin-like"/>
</dbReference>